<protein>
    <recommendedName>
        <fullName evidence="4">protein-serine/threonine phosphatase</fullName>
        <ecNumber evidence="4">3.1.3.16</ecNumber>
    </recommendedName>
</protein>
<comment type="catalytic activity">
    <reaction evidence="11">
        <text>O-phospho-L-threonyl-[protein] + H2O = L-threonyl-[protein] + phosphate</text>
        <dbReference type="Rhea" id="RHEA:47004"/>
        <dbReference type="Rhea" id="RHEA-COMP:11060"/>
        <dbReference type="Rhea" id="RHEA-COMP:11605"/>
        <dbReference type="ChEBI" id="CHEBI:15377"/>
        <dbReference type="ChEBI" id="CHEBI:30013"/>
        <dbReference type="ChEBI" id="CHEBI:43474"/>
        <dbReference type="ChEBI" id="CHEBI:61977"/>
        <dbReference type="EC" id="3.1.3.16"/>
    </reaction>
</comment>
<evidence type="ECO:0000256" key="7">
    <source>
        <dbReference type="ARBA" id="ARBA00022842"/>
    </source>
</evidence>
<accession>A0A811QSD8</accession>
<dbReference type="InterPro" id="IPR036457">
    <property type="entry name" value="PPM-type-like_dom_sf"/>
</dbReference>
<proteinExistence type="inferred from homology"/>
<evidence type="ECO:0000256" key="1">
    <source>
        <dbReference type="ARBA" id="ARBA00001936"/>
    </source>
</evidence>
<feature type="region of interest" description="Disordered" evidence="13">
    <location>
        <begin position="1"/>
        <end position="87"/>
    </location>
</feature>
<dbReference type="CDD" id="cd00143">
    <property type="entry name" value="PP2Cc"/>
    <property type="match status" value="1"/>
</dbReference>
<evidence type="ECO:0000256" key="2">
    <source>
        <dbReference type="ARBA" id="ARBA00001946"/>
    </source>
</evidence>
<dbReference type="FunFam" id="3.60.40.10:FF:000111">
    <property type="entry name" value="Probable protein phosphatase 2C 75"/>
    <property type="match status" value="1"/>
</dbReference>
<evidence type="ECO:0000256" key="11">
    <source>
        <dbReference type="ARBA" id="ARBA00048336"/>
    </source>
</evidence>
<dbReference type="SMART" id="SM00332">
    <property type="entry name" value="PP2Cc"/>
    <property type="match status" value="1"/>
</dbReference>
<dbReference type="PANTHER" id="PTHR47992">
    <property type="entry name" value="PROTEIN PHOSPHATASE"/>
    <property type="match status" value="1"/>
</dbReference>
<dbReference type="EC" id="3.1.3.16" evidence="4"/>
<dbReference type="Gene3D" id="3.60.40.10">
    <property type="entry name" value="PPM-type phosphatase domain"/>
    <property type="match status" value="1"/>
</dbReference>
<evidence type="ECO:0000256" key="6">
    <source>
        <dbReference type="ARBA" id="ARBA00022801"/>
    </source>
</evidence>
<dbReference type="InterPro" id="IPR000222">
    <property type="entry name" value="PP2C_BS"/>
</dbReference>
<evidence type="ECO:0000256" key="13">
    <source>
        <dbReference type="SAM" id="MobiDB-lite"/>
    </source>
</evidence>
<dbReference type="InterPro" id="IPR015655">
    <property type="entry name" value="PP2C"/>
</dbReference>
<feature type="domain" description="PPM-type phosphatase" evidence="14">
    <location>
        <begin position="116"/>
        <end position="461"/>
    </location>
</feature>
<dbReference type="Pfam" id="PF00481">
    <property type="entry name" value="PP2C"/>
    <property type="match status" value="2"/>
</dbReference>
<keyword evidence="9" id="KW-0464">Manganese</keyword>
<keyword evidence="6 12" id="KW-0378">Hydrolase</keyword>
<dbReference type="GO" id="GO:0046872">
    <property type="term" value="F:metal ion binding"/>
    <property type="evidence" value="ECO:0007669"/>
    <property type="project" value="UniProtKB-KW"/>
</dbReference>
<evidence type="ECO:0000256" key="10">
    <source>
        <dbReference type="ARBA" id="ARBA00047761"/>
    </source>
</evidence>
<reference evidence="15" key="1">
    <citation type="submission" date="2020-10" db="EMBL/GenBank/DDBJ databases">
        <authorList>
            <person name="Han B."/>
            <person name="Lu T."/>
            <person name="Zhao Q."/>
            <person name="Huang X."/>
            <person name="Zhao Y."/>
        </authorList>
    </citation>
    <scope>NUCLEOTIDE SEQUENCE</scope>
</reference>
<evidence type="ECO:0000256" key="5">
    <source>
        <dbReference type="ARBA" id="ARBA00022723"/>
    </source>
</evidence>
<dbReference type="OrthoDB" id="10264738at2759"/>
<dbReference type="InterPro" id="IPR001932">
    <property type="entry name" value="PPM-type_phosphatase-like_dom"/>
</dbReference>
<comment type="cofactor">
    <cofactor evidence="1">
        <name>Mn(2+)</name>
        <dbReference type="ChEBI" id="CHEBI:29035"/>
    </cofactor>
</comment>
<sequence>MVIASAGVNVPATGAGGDGVGNPTAEPAATQECRLRRRRRLEPQGSGEAGPSWVRRLRPAASRFSSSSSSQSASQGSSQEEADPEVQEMELAPLTPAGLQPEPVAAVAAQQVWPVAFGSVTMAGRMRIMEDTVSLHPNLCTWAADGSPMHFFAVFDGHGGTHVSALCRERMHDLVAEELEREGAAFLRRRQASSDAARSVSAFLGGPGPAAEPWSEQAEEERAWRAALMRSFRRVDAMAPLACACGRVARPSCGCPLSASGAAARSTGIVGSTAVVAILVRGRLIVANCGDSRAVLCRGPEGTPPVPLSFDHKPNRPDEMERIAATGGRVLFINGYRVRGILAMSRAIGDRLLRPEVIAEPEITITERTVEDQCLILASDGMWDVIDNDIACNVARQCLEDGIPPPAYAAAAAAAGRVPPAAGGVVGHQEEPRCVCAASLLGRLALGRETEDNISVIVVDLKHRE</sequence>
<name>A0A811QSD8_9POAL</name>
<dbReference type="SUPFAM" id="SSF81606">
    <property type="entry name" value="PP2C-like"/>
    <property type="match status" value="1"/>
</dbReference>
<gene>
    <name evidence="15" type="ORF">NCGR_LOCUS44777</name>
</gene>
<comment type="cofactor">
    <cofactor evidence="2">
        <name>Mg(2+)</name>
        <dbReference type="ChEBI" id="CHEBI:18420"/>
    </cofactor>
</comment>
<evidence type="ECO:0000256" key="8">
    <source>
        <dbReference type="ARBA" id="ARBA00022912"/>
    </source>
</evidence>
<evidence type="ECO:0000256" key="9">
    <source>
        <dbReference type="ARBA" id="ARBA00023211"/>
    </source>
</evidence>
<keyword evidence="8 12" id="KW-0904">Protein phosphatase</keyword>
<dbReference type="AlphaFoldDB" id="A0A811QSD8"/>
<comment type="similarity">
    <text evidence="3 12">Belongs to the PP2C family.</text>
</comment>
<dbReference type="EMBL" id="CAJGYO010000011">
    <property type="protein sequence ID" value="CAD6261356.1"/>
    <property type="molecule type" value="Genomic_DNA"/>
</dbReference>
<comment type="catalytic activity">
    <reaction evidence="10">
        <text>O-phospho-L-seryl-[protein] + H2O = L-seryl-[protein] + phosphate</text>
        <dbReference type="Rhea" id="RHEA:20629"/>
        <dbReference type="Rhea" id="RHEA-COMP:9863"/>
        <dbReference type="Rhea" id="RHEA-COMP:11604"/>
        <dbReference type="ChEBI" id="CHEBI:15377"/>
        <dbReference type="ChEBI" id="CHEBI:29999"/>
        <dbReference type="ChEBI" id="CHEBI:43474"/>
        <dbReference type="ChEBI" id="CHEBI:83421"/>
        <dbReference type="EC" id="3.1.3.16"/>
    </reaction>
</comment>
<keyword evidence="5" id="KW-0479">Metal-binding</keyword>
<evidence type="ECO:0000259" key="14">
    <source>
        <dbReference type="PROSITE" id="PS51746"/>
    </source>
</evidence>
<keyword evidence="7" id="KW-0460">Magnesium</keyword>
<dbReference type="PROSITE" id="PS01032">
    <property type="entry name" value="PPM_1"/>
    <property type="match status" value="1"/>
</dbReference>
<keyword evidence="16" id="KW-1185">Reference proteome</keyword>
<evidence type="ECO:0000256" key="4">
    <source>
        <dbReference type="ARBA" id="ARBA00013081"/>
    </source>
</evidence>
<evidence type="ECO:0000256" key="3">
    <source>
        <dbReference type="ARBA" id="ARBA00006702"/>
    </source>
</evidence>
<feature type="compositionally biased region" description="Low complexity" evidence="13">
    <location>
        <begin position="60"/>
        <end position="79"/>
    </location>
</feature>
<evidence type="ECO:0000313" key="16">
    <source>
        <dbReference type="Proteomes" id="UP000604825"/>
    </source>
</evidence>
<dbReference type="Proteomes" id="UP000604825">
    <property type="component" value="Unassembled WGS sequence"/>
</dbReference>
<evidence type="ECO:0000256" key="12">
    <source>
        <dbReference type="RuleBase" id="RU003465"/>
    </source>
</evidence>
<dbReference type="PROSITE" id="PS51746">
    <property type="entry name" value="PPM_2"/>
    <property type="match status" value="1"/>
</dbReference>
<dbReference type="GO" id="GO:0004722">
    <property type="term" value="F:protein serine/threonine phosphatase activity"/>
    <property type="evidence" value="ECO:0007669"/>
    <property type="project" value="UniProtKB-EC"/>
</dbReference>
<organism evidence="15 16">
    <name type="scientific">Miscanthus lutarioriparius</name>
    <dbReference type="NCBI Taxonomy" id="422564"/>
    <lineage>
        <taxon>Eukaryota</taxon>
        <taxon>Viridiplantae</taxon>
        <taxon>Streptophyta</taxon>
        <taxon>Embryophyta</taxon>
        <taxon>Tracheophyta</taxon>
        <taxon>Spermatophyta</taxon>
        <taxon>Magnoliopsida</taxon>
        <taxon>Liliopsida</taxon>
        <taxon>Poales</taxon>
        <taxon>Poaceae</taxon>
        <taxon>PACMAD clade</taxon>
        <taxon>Panicoideae</taxon>
        <taxon>Andropogonodae</taxon>
        <taxon>Andropogoneae</taxon>
        <taxon>Saccharinae</taxon>
        <taxon>Miscanthus</taxon>
    </lineage>
</organism>
<comment type="caution">
    <text evidence="15">The sequence shown here is derived from an EMBL/GenBank/DDBJ whole genome shotgun (WGS) entry which is preliminary data.</text>
</comment>
<evidence type="ECO:0000313" key="15">
    <source>
        <dbReference type="EMBL" id="CAD6261356.1"/>
    </source>
</evidence>